<name>A0A7Z9BMG7_9CYAN</name>
<dbReference type="OrthoDB" id="462897at2"/>
<accession>A0A7Z9BMG7</accession>
<dbReference type="AlphaFoldDB" id="A0A7Z9BMG7"/>
<reference evidence="1" key="1">
    <citation type="submission" date="2019-10" db="EMBL/GenBank/DDBJ databases">
        <authorList>
            <consortium name="Genoscope - CEA"/>
            <person name="William W."/>
        </authorList>
    </citation>
    <scope>NUCLEOTIDE SEQUENCE [LARGE SCALE GENOMIC DNA]</scope>
    <source>
        <strain evidence="1">BBR_PRJEB10994</strain>
    </source>
</reference>
<gene>
    <name evidence="1" type="ORF">PL9631_150025</name>
</gene>
<dbReference type="EMBL" id="CZCS02000057">
    <property type="protein sequence ID" value="VXD15606.1"/>
    <property type="molecule type" value="Genomic_DNA"/>
</dbReference>
<protein>
    <submittedName>
        <fullName evidence="1">Uncharacterized protein</fullName>
    </submittedName>
</protein>
<evidence type="ECO:0000313" key="2">
    <source>
        <dbReference type="Proteomes" id="UP000182190"/>
    </source>
</evidence>
<dbReference type="RefSeq" id="WP_083616476.1">
    <property type="nucleotide sequence ID" value="NZ_LR734984.1"/>
</dbReference>
<organism evidence="1 2">
    <name type="scientific">Planktothrix paucivesiculata PCC 9631</name>
    <dbReference type="NCBI Taxonomy" id="671071"/>
    <lineage>
        <taxon>Bacteria</taxon>
        <taxon>Bacillati</taxon>
        <taxon>Cyanobacteriota</taxon>
        <taxon>Cyanophyceae</taxon>
        <taxon>Oscillatoriophycideae</taxon>
        <taxon>Oscillatoriales</taxon>
        <taxon>Microcoleaceae</taxon>
        <taxon>Planktothrix</taxon>
    </lineage>
</organism>
<evidence type="ECO:0000313" key="1">
    <source>
        <dbReference type="EMBL" id="VXD15606.1"/>
    </source>
</evidence>
<sequence length="77" mass="9057">METQSKPICDTPCRQTLQSRFNRRLTQWNSPVKPKTVDPLEVHFSILKNMILTRETLPINFLKPAKFKARLSYLNLI</sequence>
<proteinExistence type="predicted"/>
<comment type="caution">
    <text evidence="1">The sequence shown here is derived from an EMBL/GenBank/DDBJ whole genome shotgun (WGS) entry which is preliminary data.</text>
</comment>
<keyword evidence="2" id="KW-1185">Reference proteome</keyword>
<dbReference type="Proteomes" id="UP000182190">
    <property type="component" value="Unassembled WGS sequence"/>
</dbReference>